<feature type="domain" description="Peptidase C14 caspase" evidence="5">
    <location>
        <begin position="58"/>
        <end position="292"/>
    </location>
</feature>
<dbReference type="SUPFAM" id="SSF48452">
    <property type="entry name" value="TPR-like"/>
    <property type="match status" value="1"/>
</dbReference>
<dbReference type="PROSITE" id="PS50005">
    <property type="entry name" value="TPR"/>
    <property type="match status" value="4"/>
</dbReference>
<keyword evidence="4" id="KW-0802">TPR repeat</keyword>
<reference evidence="6 7" key="1">
    <citation type="submission" date="2017-10" db="EMBL/GenBank/DDBJ databases">
        <title>The draft genome sequence of Lewinella nigricans NBRC 102662.</title>
        <authorList>
            <person name="Wang K."/>
        </authorList>
    </citation>
    <scope>NUCLEOTIDE SEQUENCE [LARGE SCALE GENOMIC DNA]</scope>
    <source>
        <strain evidence="6 7">NBRC 102662</strain>
    </source>
</reference>
<dbReference type="Pfam" id="PF00656">
    <property type="entry name" value="Peptidase_C14"/>
    <property type="match status" value="1"/>
</dbReference>
<dbReference type="Proteomes" id="UP000223913">
    <property type="component" value="Unassembled WGS sequence"/>
</dbReference>
<dbReference type="SMART" id="SM00028">
    <property type="entry name" value="TPR"/>
    <property type="match status" value="6"/>
</dbReference>
<name>A0A2D0NI48_FLAN2</name>
<evidence type="ECO:0000259" key="5">
    <source>
        <dbReference type="Pfam" id="PF00656"/>
    </source>
</evidence>
<feature type="repeat" description="TPR" evidence="4">
    <location>
        <begin position="487"/>
        <end position="520"/>
    </location>
</feature>
<evidence type="ECO:0000256" key="3">
    <source>
        <dbReference type="ARBA" id="ARBA00022679"/>
    </source>
</evidence>
<keyword evidence="3" id="KW-0808">Transferase</keyword>
<feature type="repeat" description="TPR" evidence="4">
    <location>
        <begin position="658"/>
        <end position="691"/>
    </location>
</feature>
<proteinExistence type="predicted"/>
<protein>
    <recommendedName>
        <fullName evidence="5">Peptidase C14 caspase domain-containing protein</fullName>
    </recommendedName>
</protein>
<dbReference type="EMBL" id="PDUD01000003">
    <property type="protein sequence ID" value="PHN08088.1"/>
    <property type="molecule type" value="Genomic_DNA"/>
</dbReference>
<dbReference type="InterPro" id="IPR011990">
    <property type="entry name" value="TPR-like_helical_dom_sf"/>
</dbReference>
<dbReference type="SUPFAM" id="SSF52129">
    <property type="entry name" value="Caspase-like"/>
    <property type="match status" value="1"/>
</dbReference>
<feature type="repeat" description="TPR" evidence="4">
    <location>
        <begin position="624"/>
        <end position="657"/>
    </location>
</feature>
<dbReference type="AlphaFoldDB" id="A0A2D0NI48"/>
<comment type="pathway">
    <text evidence="1">Protein modification; protein glycosylation.</text>
</comment>
<dbReference type="Pfam" id="PF14559">
    <property type="entry name" value="TPR_19"/>
    <property type="match status" value="1"/>
</dbReference>
<dbReference type="OrthoDB" id="174931at2"/>
<dbReference type="Gene3D" id="1.25.40.10">
    <property type="entry name" value="Tetratricopeptide repeat domain"/>
    <property type="match status" value="2"/>
</dbReference>
<evidence type="ECO:0000313" key="6">
    <source>
        <dbReference type="EMBL" id="PHN08088.1"/>
    </source>
</evidence>
<comment type="caution">
    <text evidence="6">The sequence shown here is derived from an EMBL/GenBank/DDBJ whole genome shotgun (WGS) entry which is preliminary data.</text>
</comment>
<dbReference type="Pfam" id="PF13414">
    <property type="entry name" value="TPR_11"/>
    <property type="match status" value="1"/>
</dbReference>
<dbReference type="GO" id="GO:0016757">
    <property type="term" value="F:glycosyltransferase activity"/>
    <property type="evidence" value="ECO:0007669"/>
    <property type="project" value="UniProtKB-KW"/>
</dbReference>
<feature type="repeat" description="TPR" evidence="4">
    <location>
        <begin position="555"/>
        <end position="588"/>
    </location>
</feature>
<dbReference type="InterPro" id="IPR051939">
    <property type="entry name" value="Glycosyltr_41/O-GlcNAc_trsf"/>
</dbReference>
<dbReference type="PANTHER" id="PTHR44835:SF1">
    <property type="entry name" value="PROTEIN O-GLCNAC TRANSFERASE"/>
    <property type="match status" value="1"/>
</dbReference>
<dbReference type="NCBIfam" id="NF047558">
    <property type="entry name" value="TPR_END_plus"/>
    <property type="match status" value="1"/>
</dbReference>
<sequence>MNTLRILPPLKLLEASKMLSTRIKKYSLFLFLFLAICWSNAGQLPAQGNPMFRTSAVRAVIVGISDYQNISDLDYADRDAEALAAYLRSSAGGEVPDSNIRLLLNEEATQMQLAMALDWLQEESQPGDRAYIYFSGHGDVEKKTARQRGFLLTYDAPNTTYMAGGAFPILFLQDIIGVLSSEKDVEVILMADACRAGKLAGNSIGGNHVTAEKLAESYANEIKILSCQQDELSQEGERWGGGRGVFSYHLIEGLIGLADASGDSEVDLREIRNYLESQVGQETAGNQFPLVVGDLGHALAKVNNESLARLKEEKSELVMKEAVAMKNRGGSRPDPDTLIWQQYLAFNEAVKDKHLLYPEGGAAYTIYQKIAGETILRPYRDEMKRKLAVALHDEAQQAINAYLSTPQEELLKRWSHDDRYTYYPQYLGVAADLLGKDHFMYEDLRTRQLYFEGLELRLKGEQEKKKTLFQEALAKQQAVIGQDSSAAYAFNELGLLYRRLGEEKMATAYLDEAHENSPTWVLPMANLVGNYAELGKLEEAREMAKEALALDSSFTLIYHNLAYTYEIEENWEKAIEYYKKGVSFNPEYAPSYYNIGLAYYHRDELAETEKYFLEYAEKLADTDASIWSDLGYIASVQEKWDNAEQYFKKALTVNPDYELTYLNLGEFYLNNNRLAEAEEAYGTYVEKRPDRDVGHYMLAATLARMGRKEAALKELELAVKQGFDDAEKLDQDKHFESLRGNRTFKKLLQDLKSEK</sequence>
<dbReference type="PANTHER" id="PTHR44835">
    <property type="entry name" value="UDP-N-ACETYLGLUCOSAMINE--PEPTIDE N-ACETYLGLUCOSAMINYLTRANSFERASE SPINDLY-RELATED"/>
    <property type="match status" value="1"/>
</dbReference>
<accession>A0A2D0NI48</accession>
<keyword evidence="2" id="KW-0328">Glycosyltransferase</keyword>
<dbReference type="GO" id="GO:0004197">
    <property type="term" value="F:cysteine-type endopeptidase activity"/>
    <property type="evidence" value="ECO:0007669"/>
    <property type="project" value="InterPro"/>
</dbReference>
<dbReference type="InterPro" id="IPR011600">
    <property type="entry name" value="Pept_C14_caspase"/>
</dbReference>
<dbReference type="InterPro" id="IPR029030">
    <property type="entry name" value="Caspase-like_dom_sf"/>
</dbReference>
<dbReference type="GO" id="GO:0006508">
    <property type="term" value="P:proteolysis"/>
    <property type="evidence" value="ECO:0007669"/>
    <property type="project" value="InterPro"/>
</dbReference>
<dbReference type="InterPro" id="IPR019734">
    <property type="entry name" value="TPR_rpt"/>
</dbReference>
<organism evidence="6 7">
    <name type="scientific">Flavilitoribacter nigricans (strain ATCC 23147 / DSM 23189 / NBRC 102662 / NCIMB 1420 / SS-2)</name>
    <name type="common">Lewinella nigricans</name>
    <dbReference type="NCBI Taxonomy" id="1122177"/>
    <lineage>
        <taxon>Bacteria</taxon>
        <taxon>Pseudomonadati</taxon>
        <taxon>Bacteroidota</taxon>
        <taxon>Saprospiria</taxon>
        <taxon>Saprospirales</taxon>
        <taxon>Lewinellaceae</taxon>
        <taxon>Flavilitoribacter</taxon>
    </lineage>
</organism>
<dbReference type="Gene3D" id="3.40.50.1460">
    <property type="match status" value="1"/>
</dbReference>
<keyword evidence="7" id="KW-1185">Reference proteome</keyword>
<evidence type="ECO:0000313" key="7">
    <source>
        <dbReference type="Proteomes" id="UP000223913"/>
    </source>
</evidence>
<evidence type="ECO:0000256" key="1">
    <source>
        <dbReference type="ARBA" id="ARBA00004922"/>
    </source>
</evidence>
<evidence type="ECO:0000256" key="2">
    <source>
        <dbReference type="ARBA" id="ARBA00022676"/>
    </source>
</evidence>
<evidence type="ECO:0000256" key="4">
    <source>
        <dbReference type="PROSITE-ProRule" id="PRU00339"/>
    </source>
</evidence>
<gene>
    <name evidence="6" type="ORF">CRP01_03470</name>
</gene>